<organism evidence="2 3">
    <name type="scientific">Pseudogemmobacter humi</name>
    <dbReference type="NCBI Taxonomy" id="2483812"/>
    <lineage>
        <taxon>Bacteria</taxon>
        <taxon>Pseudomonadati</taxon>
        <taxon>Pseudomonadota</taxon>
        <taxon>Alphaproteobacteria</taxon>
        <taxon>Rhodobacterales</taxon>
        <taxon>Paracoccaceae</taxon>
        <taxon>Pseudogemmobacter</taxon>
    </lineage>
</organism>
<keyword evidence="1" id="KW-0812">Transmembrane</keyword>
<evidence type="ECO:0000313" key="3">
    <source>
        <dbReference type="Proteomes" id="UP000277498"/>
    </source>
</evidence>
<name>A0A3P5XLP8_9RHOB</name>
<dbReference type="OrthoDB" id="9991333at2"/>
<proteinExistence type="predicted"/>
<dbReference type="EMBL" id="UXAW01000082">
    <property type="protein sequence ID" value="VDC31166.1"/>
    <property type="molecule type" value="Genomic_DNA"/>
</dbReference>
<reference evidence="2 3" key="1">
    <citation type="submission" date="2018-11" db="EMBL/GenBank/DDBJ databases">
        <authorList>
            <person name="Criscuolo A."/>
        </authorList>
    </citation>
    <scope>NUCLEOTIDE SEQUENCE [LARGE SCALE GENOMIC DNA]</scope>
    <source>
        <strain evidence="2">ACIP111625</strain>
    </source>
</reference>
<accession>A0A3P5XLP8</accession>
<protein>
    <submittedName>
        <fullName evidence="2">Uncharacterized protein</fullName>
    </submittedName>
</protein>
<evidence type="ECO:0000256" key="1">
    <source>
        <dbReference type="SAM" id="Phobius"/>
    </source>
</evidence>
<sequence>MTDTLRRRSALPRTTLIGLLLFALAYGSVMLLVLAPKDLFFADPGSQSILSE</sequence>
<keyword evidence="1" id="KW-1133">Transmembrane helix</keyword>
<keyword evidence="1" id="KW-0472">Membrane</keyword>
<evidence type="ECO:0000313" key="2">
    <source>
        <dbReference type="EMBL" id="VDC31166.1"/>
    </source>
</evidence>
<gene>
    <name evidence="2" type="ORF">XINFAN_02771</name>
</gene>
<keyword evidence="3" id="KW-1185">Reference proteome</keyword>
<dbReference type="Proteomes" id="UP000277498">
    <property type="component" value="Unassembled WGS sequence"/>
</dbReference>
<dbReference type="AlphaFoldDB" id="A0A3P5XLP8"/>
<dbReference type="RefSeq" id="WP_160144626.1">
    <property type="nucleotide sequence ID" value="NZ_UXAW01000082.1"/>
</dbReference>
<feature type="transmembrane region" description="Helical" evidence="1">
    <location>
        <begin position="16"/>
        <end position="35"/>
    </location>
</feature>